<evidence type="ECO:0000256" key="1">
    <source>
        <dbReference type="ARBA" id="ARBA00004127"/>
    </source>
</evidence>
<keyword evidence="9" id="KW-0333">Golgi apparatus</keyword>
<dbReference type="FunFam" id="1.25.40.20:FF:000300">
    <property type="entry name" value="S-acyltransferase"/>
    <property type="match status" value="1"/>
</dbReference>
<dbReference type="SUPFAM" id="SSF48403">
    <property type="entry name" value="Ankyrin repeat"/>
    <property type="match status" value="1"/>
</dbReference>
<dbReference type="EC" id="2.3.1.225" evidence="4"/>
<evidence type="ECO:0000256" key="2">
    <source>
        <dbReference type="ARBA" id="ARBA00004394"/>
    </source>
</evidence>
<dbReference type="InterPro" id="IPR002110">
    <property type="entry name" value="Ankyrin_rpt"/>
</dbReference>
<comment type="subcellular location">
    <subcellularLocation>
        <location evidence="1">Endomembrane system</location>
        <topology evidence="1">Multi-pass membrane protein</topology>
    </subcellularLocation>
    <subcellularLocation>
        <location evidence="2">Golgi apparatus membrane</location>
    </subcellularLocation>
</comment>
<feature type="transmembrane region" description="Helical" evidence="15">
    <location>
        <begin position="339"/>
        <end position="358"/>
    </location>
</feature>
<comment type="similarity">
    <text evidence="3">Belongs to the DHHC palmitoyltransferase family.</text>
</comment>
<dbReference type="PROSITE" id="PS50088">
    <property type="entry name" value="ANK_REPEAT"/>
    <property type="match status" value="4"/>
</dbReference>
<evidence type="ECO:0000256" key="12">
    <source>
        <dbReference type="ARBA" id="ARBA00023288"/>
    </source>
</evidence>
<dbReference type="PROSITE" id="PS50297">
    <property type="entry name" value="ANK_REP_REGION"/>
    <property type="match status" value="4"/>
</dbReference>
<keyword evidence="10 14" id="KW-0040">ANK repeat</keyword>
<protein>
    <recommendedName>
        <fullName evidence="4">protein S-acyltransferase</fullName>
        <ecNumber evidence="4">2.3.1.225</ecNumber>
    </recommendedName>
</protein>
<comment type="catalytic activity">
    <reaction evidence="13">
        <text>L-cysteinyl-[protein] + hexadecanoyl-CoA = S-hexadecanoyl-L-cysteinyl-[protein] + CoA</text>
        <dbReference type="Rhea" id="RHEA:36683"/>
        <dbReference type="Rhea" id="RHEA-COMP:10131"/>
        <dbReference type="Rhea" id="RHEA-COMP:11032"/>
        <dbReference type="ChEBI" id="CHEBI:29950"/>
        <dbReference type="ChEBI" id="CHEBI:57287"/>
        <dbReference type="ChEBI" id="CHEBI:57379"/>
        <dbReference type="ChEBI" id="CHEBI:74151"/>
        <dbReference type="EC" id="2.3.1.225"/>
    </reaction>
</comment>
<feature type="repeat" description="ANK" evidence="14">
    <location>
        <begin position="227"/>
        <end position="259"/>
    </location>
</feature>
<evidence type="ECO:0000313" key="17">
    <source>
        <dbReference type="Proteomes" id="UP001341281"/>
    </source>
</evidence>
<keyword evidence="12" id="KW-0449">Lipoprotein</keyword>
<dbReference type="SMART" id="SM00248">
    <property type="entry name" value="ANK"/>
    <property type="match status" value="6"/>
</dbReference>
<proteinExistence type="inferred from homology"/>
<evidence type="ECO:0000256" key="3">
    <source>
        <dbReference type="ARBA" id="ARBA00008574"/>
    </source>
</evidence>
<keyword evidence="6 15" id="KW-0812">Transmembrane</keyword>
<evidence type="ECO:0000256" key="6">
    <source>
        <dbReference type="ARBA" id="ARBA00022692"/>
    </source>
</evidence>
<feature type="repeat" description="ANK" evidence="14">
    <location>
        <begin position="77"/>
        <end position="109"/>
    </location>
</feature>
<feature type="transmembrane region" description="Helical" evidence="15">
    <location>
        <begin position="307"/>
        <end position="327"/>
    </location>
</feature>
<dbReference type="PANTHER" id="PTHR24161">
    <property type="entry name" value="ANK_REP_REGION DOMAIN-CONTAINING PROTEIN-RELATED"/>
    <property type="match status" value="1"/>
</dbReference>
<dbReference type="EMBL" id="CP144750">
    <property type="protein sequence ID" value="WVZ79236.1"/>
    <property type="molecule type" value="Genomic_DNA"/>
</dbReference>
<evidence type="ECO:0000256" key="11">
    <source>
        <dbReference type="ARBA" id="ARBA00023136"/>
    </source>
</evidence>
<evidence type="ECO:0000256" key="13">
    <source>
        <dbReference type="ARBA" id="ARBA00048048"/>
    </source>
</evidence>
<feature type="repeat" description="ANK" evidence="14">
    <location>
        <begin position="177"/>
        <end position="209"/>
    </location>
</feature>
<dbReference type="Gene3D" id="1.25.40.20">
    <property type="entry name" value="Ankyrin repeat-containing domain"/>
    <property type="match status" value="1"/>
</dbReference>
<evidence type="ECO:0000256" key="4">
    <source>
        <dbReference type="ARBA" id="ARBA00012210"/>
    </source>
</evidence>
<sequence>MASEIEVLEDTTTTSASLVAAASTAPPAAEGAGAEAAAAEDESLKNDVYTAAAYGDLEKLQRLVEGEGRPVSEPDGGGYHALQWAALNNRVAAAQYILEHGADIHAVDHTGQTALHWSAVRGHIQVAELLLKEGAKVDAVDLYGYQATHVAAQYGQTAFIYHIVAKWNADPDVPDNDGRSPLHWAAYKGFADSIRLLLFLDAYRGRQDKEGMSYFGWCSFLMQMLPLGCTPLHWAAIRGNLEACTVLVQVGKKEDLMVKDKTGLTPAQLAADKNHRQVAFFLDNARRVYDSGCGANTKFGKLSKIGLAPLLWCIIIVMLITYIHSVISGEYTMNMTAPFGMFAWSGVFLATAGLVMFYKCSRYF</sequence>
<evidence type="ECO:0000256" key="10">
    <source>
        <dbReference type="ARBA" id="ARBA00023043"/>
    </source>
</evidence>
<evidence type="ECO:0000256" key="15">
    <source>
        <dbReference type="SAM" id="Phobius"/>
    </source>
</evidence>
<accession>A0AAQ3WZD1</accession>
<feature type="repeat" description="ANK" evidence="14">
    <location>
        <begin position="110"/>
        <end position="142"/>
    </location>
</feature>
<keyword evidence="8 15" id="KW-1133">Transmembrane helix</keyword>
<keyword evidence="5" id="KW-0808">Transferase</keyword>
<keyword evidence="11 15" id="KW-0472">Membrane</keyword>
<gene>
    <name evidence="16" type="ORF">U9M48_026840</name>
</gene>
<dbReference type="PANTHER" id="PTHR24161:SF17">
    <property type="entry name" value="PALMITOYLTRANSFERASE"/>
    <property type="match status" value="1"/>
</dbReference>
<keyword evidence="17" id="KW-1185">Reference proteome</keyword>
<evidence type="ECO:0000256" key="14">
    <source>
        <dbReference type="PROSITE-ProRule" id="PRU00023"/>
    </source>
</evidence>
<organism evidence="16 17">
    <name type="scientific">Paspalum notatum var. saurae</name>
    <dbReference type="NCBI Taxonomy" id="547442"/>
    <lineage>
        <taxon>Eukaryota</taxon>
        <taxon>Viridiplantae</taxon>
        <taxon>Streptophyta</taxon>
        <taxon>Embryophyta</taxon>
        <taxon>Tracheophyta</taxon>
        <taxon>Spermatophyta</taxon>
        <taxon>Magnoliopsida</taxon>
        <taxon>Liliopsida</taxon>
        <taxon>Poales</taxon>
        <taxon>Poaceae</taxon>
        <taxon>PACMAD clade</taxon>
        <taxon>Panicoideae</taxon>
        <taxon>Andropogonodae</taxon>
        <taxon>Paspaleae</taxon>
        <taxon>Paspalinae</taxon>
        <taxon>Paspalum</taxon>
    </lineage>
</organism>
<evidence type="ECO:0000256" key="7">
    <source>
        <dbReference type="ARBA" id="ARBA00022737"/>
    </source>
</evidence>
<evidence type="ECO:0000256" key="8">
    <source>
        <dbReference type="ARBA" id="ARBA00022989"/>
    </source>
</evidence>
<dbReference type="AlphaFoldDB" id="A0AAQ3WZD1"/>
<dbReference type="GO" id="GO:0019706">
    <property type="term" value="F:protein-cysteine S-palmitoyltransferase activity"/>
    <property type="evidence" value="ECO:0007669"/>
    <property type="project" value="UniProtKB-EC"/>
</dbReference>
<dbReference type="Pfam" id="PF12796">
    <property type="entry name" value="Ank_2"/>
    <property type="match status" value="3"/>
</dbReference>
<keyword evidence="7" id="KW-0677">Repeat</keyword>
<evidence type="ECO:0000313" key="16">
    <source>
        <dbReference type="EMBL" id="WVZ79236.1"/>
    </source>
</evidence>
<dbReference type="GO" id="GO:0000139">
    <property type="term" value="C:Golgi membrane"/>
    <property type="evidence" value="ECO:0007669"/>
    <property type="project" value="UniProtKB-SubCell"/>
</dbReference>
<dbReference type="InterPro" id="IPR036770">
    <property type="entry name" value="Ankyrin_rpt-contain_sf"/>
</dbReference>
<dbReference type="Proteomes" id="UP001341281">
    <property type="component" value="Chromosome 06"/>
</dbReference>
<evidence type="ECO:0000256" key="5">
    <source>
        <dbReference type="ARBA" id="ARBA00022679"/>
    </source>
</evidence>
<name>A0AAQ3WZD1_PASNO</name>
<evidence type="ECO:0000256" key="9">
    <source>
        <dbReference type="ARBA" id="ARBA00023034"/>
    </source>
</evidence>
<reference evidence="16 17" key="1">
    <citation type="submission" date="2024-02" db="EMBL/GenBank/DDBJ databases">
        <title>High-quality chromosome-scale genome assembly of Pensacola bahiagrass (Paspalum notatum Flugge var. saurae).</title>
        <authorList>
            <person name="Vega J.M."/>
            <person name="Podio M."/>
            <person name="Orjuela J."/>
            <person name="Siena L.A."/>
            <person name="Pessino S.C."/>
            <person name="Combes M.C."/>
            <person name="Mariac C."/>
            <person name="Albertini E."/>
            <person name="Pupilli F."/>
            <person name="Ortiz J.P.A."/>
            <person name="Leblanc O."/>
        </authorList>
    </citation>
    <scope>NUCLEOTIDE SEQUENCE [LARGE SCALE GENOMIC DNA]</scope>
    <source>
        <strain evidence="16">R1</strain>
        <tissue evidence="16">Leaf</tissue>
    </source>
</reference>